<evidence type="ECO:0000313" key="2">
    <source>
        <dbReference type="Proteomes" id="UP000461730"/>
    </source>
</evidence>
<proteinExistence type="predicted"/>
<comment type="caution">
    <text evidence="1">The sequence shown here is derived from an EMBL/GenBank/DDBJ whole genome shotgun (WGS) entry which is preliminary data.</text>
</comment>
<keyword evidence="2" id="KW-1185">Reference proteome</keyword>
<protein>
    <submittedName>
        <fullName evidence="1">Uncharacterized protein</fullName>
    </submittedName>
</protein>
<dbReference type="EMBL" id="WRXN01000008">
    <property type="protein sequence ID" value="MVT10229.1"/>
    <property type="molecule type" value="Genomic_DNA"/>
</dbReference>
<name>A0A7K1U7A7_9BACT</name>
<sequence>MPENQFEAIMAAIQGLTVKFENRFDKVEAQLVSINGELKRIEHWTPYNANQDIVAKLAAITARK</sequence>
<organism evidence="1 2">
    <name type="scientific">Chitinophaga tropicalis</name>
    <dbReference type="NCBI Taxonomy" id="2683588"/>
    <lineage>
        <taxon>Bacteria</taxon>
        <taxon>Pseudomonadati</taxon>
        <taxon>Bacteroidota</taxon>
        <taxon>Chitinophagia</taxon>
        <taxon>Chitinophagales</taxon>
        <taxon>Chitinophagaceae</taxon>
        <taxon>Chitinophaga</taxon>
    </lineage>
</organism>
<dbReference type="RefSeq" id="WP_157307676.1">
    <property type="nucleotide sequence ID" value="NZ_WRXN01000008.1"/>
</dbReference>
<evidence type="ECO:0000313" key="1">
    <source>
        <dbReference type="EMBL" id="MVT10229.1"/>
    </source>
</evidence>
<gene>
    <name evidence="1" type="ORF">GO493_18300</name>
</gene>
<accession>A0A7K1U7A7</accession>
<dbReference type="AlphaFoldDB" id="A0A7K1U7A7"/>
<reference evidence="1 2" key="1">
    <citation type="submission" date="2019-12" db="EMBL/GenBank/DDBJ databases">
        <title>Chitinophaga sp. strain ysch24 (GDMCC 1.1355), whole genome shotgun sequence.</title>
        <authorList>
            <person name="Zhang X."/>
        </authorList>
    </citation>
    <scope>NUCLEOTIDE SEQUENCE [LARGE SCALE GENOMIC DNA]</scope>
    <source>
        <strain evidence="2">ysch24</strain>
    </source>
</reference>
<dbReference type="Proteomes" id="UP000461730">
    <property type="component" value="Unassembled WGS sequence"/>
</dbReference>